<proteinExistence type="predicted"/>
<gene>
    <name evidence="1" type="ORF">UV59_C0024G0023</name>
</gene>
<dbReference type="EMBL" id="LCFB01000024">
    <property type="protein sequence ID" value="KKS84227.1"/>
    <property type="molecule type" value="Genomic_DNA"/>
</dbReference>
<protein>
    <submittedName>
        <fullName evidence="1">Uncharacterized protein</fullName>
    </submittedName>
</protein>
<accession>A0A0G1CFC4</accession>
<sequence length="94" mass="11104">MTDYFIHDARNALGNFIMGFAIEINFTPDHFAQGRERLLKIREDLDWFIQPGNLNKDTIEAFLNDAENHEEWNKSVIENLYQKFCMLIQPPIES</sequence>
<comment type="caution">
    <text evidence="1">The sequence shown here is derived from an EMBL/GenBank/DDBJ whole genome shotgun (WGS) entry which is preliminary data.</text>
</comment>
<reference evidence="1 2" key="1">
    <citation type="journal article" date="2015" name="Nature">
        <title>rRNA introns, odd ribosomes, and small enigmatic genomes across a large radiation of phyla.</title>
        <authorList>
            <person name="Brown C.T."/>
            <person name="Hug L.A."/>
            <person name="Thomas B.C."/>
            <person name="Sharon I."/>
            <person name="Castelle C.J."/>
            <person name="Singh A."/>
            <person name="Wilkins M.J."/>
            <person name="Williams K.H."/>
            <person name="Banfield J.F."/>
        </authorList>
    </citation>
    <scope>NUCLEOTIDE SEQUENCE [LARGE SCALE GENOMIC DNA]</scope>
</reference>
<evidence type="ECO:0000313" key="2">
    <source>
        <dbReference type="Proteomes" id="UP000034543"/>
    </source>
</evidence>
<organism evidence="1 2">
    <name type="scientific">Candidatus Gottesmanbacteria bacterium GW2011_GWA1_43_11</name>
    <dbReference type="NCBI Taxonomy" id="1618436"/>
    <lineage>
        <taxon>Bacteria</taxon>
        <taxon>Candidatus Gottesmaniibacteriota</taxon>
    </lineage>
</organism>
<name>A0A0G1CFC4_9BACT</name>
<evidence type="ECO:0000313" key="1">
    <source>
        <dbReference type="EMBL" id="KKS84227.1"/>
    </source>
</evidence>
<dbReference type="AlphaFoldDB" id="A0A0G1CFC4"/>
<dbReference type="Proteomes" id="UP000034543">
    <property type="component" value="Unassembled WGS sequence"/>
</dbReference>